<proteinExistence type="predicted"/>
<evidence type="ECO:0000313" key="2">
    <source>
        <dbReference type="Proteomes" id="UP001261624"/>
    </source>
</evidence>
<gene>
    <name evidence="1" type="ORF">RM549_17415</name>
</gene>
<comment type="caution">
    <text evidence="1">The sequence shown here is derived from an EMBL/GenBank/DDBJ whole genome shotgun (WGS) entry which is preliminary data.</text>
</comment>
<sequence length="127" mass="14895">MTNQVLKQMEKSPFLNRTNEDRLKAKGNIYFIYSDGELKYIGQRQAKGIKTRLDQHLFGKSYSVNERNIQNGTVSKWHLVKIELENEKEITFKAVTVEPDNLRTTIELELISRLRPEWNIQGKSRLS</sequence>
<accession>A0ABU3E7G7</accession>
<protein>
    <recommendedName>
        <fullName evidence="3">GIY-YIG domain-containing protein</fullName>
    </recommendedName>
</protein>
<name>A0ABU3E7G7_9FLAO</name>
<dbReference type="RefSeq" id="WP_311687155.1">
    <property type="nucleotide sequence ID" value="NZ_JAVRHM010000028.1"/>
</dbReference>
<dbReference type="Proteomes" id="UP001261624">
    <property type="component" value="Unassembled WGS sequence"/>
</dbReference>
<dbReference type="EMBL" id="JAVRHM010000028">
    <property type="protein sequence ID" value="MDT0691574.1"/>
    <property type="molecule type" value="Genomic_DNA"/>
</dbReference>
<evidence type="ECO:0008006" key="3">
    <source>
        <dbReference type="Google" id="ProtNLM"/>
    </source>
</evidence>
<evidence type="ECO:0000313" key="1">
    <source>
        <dbReference type="EMBL" id="MDT0691574.1"/>
    </source>
</evidence>
<keyword evidence="2" id="KW-1185">Reference proteome</keyword>
<reference evidence="1 2" key="1">
    <citation type="submission" date="2023-09" db="EMBL/GenBank/DDBJ databases">
        <authorList>
            <person name="Rey-Velasco X."/>
        </authorList>
    </citation>
    <scope>NUCLEOTIDE SEQUENCE [LARGE SCALE GENOMIC DNA]</scope>
    <source>
        <strain evidence="1 2">F188</strain>
    </source>
</reference>
<organism evidence="1 2">
    <name type="scientific">Autumnicola patrickiae</name>
    <dbReference type="NCBI Taxonomy" id="3075591"/>
    <lineage>
        <taxon>Bacteria</taxon>
        <taxon>Pseudomonadati</taxon>
        <taxon>Bacteroidota</taxon>
        <taxon>Flavobacteriia</taxon>
        <taxon>Flavobacteriales</taxon>
        <taxon>Flavobacteriaceae</taxon>
        <taxon>Autumnicola</taxon>
    </lineage>
</organism>